<dbReference type="OrthoDB" id="9793805at2"/>
<gene>
    <name evidence="1" type="ordered locus">GNIT_0310</name>
</gene>
<dbReference type="HOGENOM" id="CLU_048991_0_0_6"/>
<evidence type="ECO:0000313" key="1">
    <source>
        <dbReference type="EMBL" id="AEP28464.1"/>
    </source>
</evidence>
<dbReference type="KEGG" id="gni:GNIT_0310"/>
<organism evidence="1 2">
    <name type="scientific">Glaciecola nitratireducens (strain JCM 12485 / KCTC 12276 / FR1064)</name>
    <dbReference type="NCBI Taxonomy" id="1085623"/>
    <lineage>
        <taxon>Bacteria</taxon>
        <taxon>Pseudomonadati</taxon>
        <taxon>Pseudomonadota</taxon>
        <taxon>Gammaproteobacteria</taxon>
        <taxon>Alteromonadales</taxon>
        <taxon>Alteromonadaceae</taxon>
        <taxon>Brumicola</taxon>
    </lineage>
</organism>
<dbReference type="STRING" id="1085623.GNIT_0310"/>
<evidence type="ECO:0000313" key="2">
    <source>
        <dbReference type="Proteomes" id="UP000009282"/>
    </source>
</evidence>
<name>G4QFC0_GLANF</name>
<dbReference type="eggNOG" id="COG1819">
    <property type="taxonomic scope" value="Bacteria"/>
</dbReference>
<protein>
    <submittedName>
        <fullName evidence="1">Glycosyl transferase</fullName>
    </submittedName>
</protein>
<reference evidence="1 2" key="1">
    <citation type="journal article" date="2011" name="J. Bacteriol.">
        <title>Complete genome sequence of seawater bacterium Glaciecola nitratireducens FR1064T.</title>
        <authorList>
            <person name="Bian F."/>
            <person name="Qin Q.L."/>
            <person name="Xie B.B."/>
            <person name="Shu Y.L."/>
            <person name="Zhang X.Y."/>
            <person name="Yu Y."/>
            <person name="Chen B."/>
            <person name="Chen X.L."/>
            <person name="Zhou B.C."/>
            <person name="Zhang Y.Z."/>
        </authorList>
    </citation>
    <scope>NUCLEOTIDE SEQUENCE [LARGE SCALE GENOMIC DNA]</scope>
    <source>
        <strain evidence="2">JCM 12485 / KCTC 12276 / FR1064</strain>
    </source>
</reference>
<dbReference type="InterPro" id="IPR005262">
    <property type="entry name" value="MJ1255-like"/>
</dbReference>
<keyword evidence="2" id="KW-1185">Reference proteome</keyword>
<sequence>MKILYGVQGTGNGHIARARLMAEAFAQRTDVQVDYLFSGRDANAYFDMEIFGDYQTRRGLSFVTENGSLHRFKTVKNIRLIEFMRNIRKLDLSAYDLVLNDFEPISAWAAKNQGVPSLSISHQAAFMYAVPTEAQSIVDKWVTRYFAPTQYALGVHWYHYNQAIIPPFVPPLISPSIPKDSSINNVDRHGRPKKSDFTLVYLPFEDTSQIQQVLQALSENRFYCYHPDVEFPFVEKNIHWFPPSKVGFHGALSSCKQVIANGGFELATECLSLGKALLMKPLTGQFEQFSNAFMLRQLGISDTLFSLNTDDIEEWLNNHHSTKICFPDNVNGFIDWIMAGDLSDTATICRQLWQQVEFPDEVGEKLRTASRVNI</sequence>
<dbReference type="AlphaFoldDB" id="G4QFC0"/>
<dbReference type="GO" id="GO:0016740">
    <property type="term" value="F:transferase activity"/>
    <property type="evidence" value="ECO:0007669"/>
    <property type="project" value="UniProtKB-KW"/>
</dbReference>
<dbReference type="Pfam" id="PF13528">
    <property type="entry name" value="Glyco_trans_1_3"/>
    <property type="match status" value="1"/>
</dbReference>
<dbReference type="SUPFAM" id="SSF53756">
    <property type="entry name" value="UDP-Glycosyltransferase/glycogen phosphorylase"/>
    <property type="match status" value="1"/>
</dbReference>
<proteinExistence type="predicted"/>
<dbReference type="Proteomes" id="UP000009282">
    <property type="component" value="Chromosome"/>
</dbReference>
<dbReference type="EMBL" id="CP003060">
    <property type="protein sequence ID" value="AEP28464.1"/>
    <property type="molecule type" value="Genomic_DNA"/>
</dbReference>
<dbReference type="RefSeq" id="WP_014107343.1">
    <property type="nucleotide sequence ID" value="NC_016041.1"/>
</dbReference>
<dbReference type="NCBIfam" id="TIGR00661">
    <property type="entry name" value="MJ1255"/>
    <property type="match status" value="1"/>
</dbReference>
<accession>G4QFC0</accession>
<keyword evidence="1" id="KW-0808">Transferase</keyword>